<keyword evidence="1" id="KW-0808">Transferase</keyword>
<dbReference type="InterPro" id="IPR001227">
    <property type="entry name" value="Ac_transferase_dom_sf"/>
</dbReference>
<organism evidence="4 5">
    <name type="scientific">Streptomyces guryensis</name>
    <dbReference type="NCBI Taxonomy" id="2886947"/>
    <lineage>
        <taxon>Bacteria</taxon>
        <taxon>Bacillati</taxon>
        <taxon>Actinomycetota</taxon>
        <taxon>Actinomycetes</taxon>
        <taxon>Kitasatosporales</taxon>
        <taxon>Streptomycetaceae</taxon>
        <taxon>Streptomyces</taxon>
    </lineage>
</organism>
<dbReference type="GO" id="GO:0006633">
    <property type="term" value="P:fatty acid biosynthetic process"/>
    <property type="evidence" value="ECO:0007669"/>
    <property type="project" value="TreeGrafter"/>
</dbReference>
<dbReference type="EMBL" id="JAJSBI010000005">
    <property type="protein sequence ID" value="MCD9874580.1"/>
    <property type="molecule type" value="Genomic_DNA"/>
</dbReference>
<dbReference type="Gene3D" id="3.40.366.10">
    <property type="entry name" value="Malonyl-Coenzyme A Acyl Carrier Protein, domain 2"/>
    <property type="match status" value="1"/>
</dbReference>
<feature type="domain" description="Malonyl-CoA:ACP transacylase (MAT)" evidence="3">
    <location>
        <begin position="1"/>
        <end position="184"/>
    </location>
</feature>
<evidence type="ECO:0000313" key="5">
    <source>
        <dbReference type="Proteomes" id="UP001108029"/>
    </source>
</evidence>
<evidence type="ECO:0000313" key="4">
    <source>
        <dbReference type="EMBL" id="MCD9874580.1"/>
    </source>
</evidence>
<dbReference type="PANTHER" id="PTHR43775">
    <property type="entry name" value="FATTY ACID SYNTHASE"/>
    <property type="match status" value="1"/>
</dbReference>
<dbReference type="GO" id="GO:0004312">
    <property type="term" value="F:fatty acid synthase activity"/>
    <property type="evidence" value="ECO:0007669"/>
    <property type="project" value="TreeGrafter"/>
</dbReference>
<proteinExistence type="predicted"/>
<dbReference type="SUPFAM" id="SSF52151">
    <property type="entry name" value="FabD/lysophospholipase-like"/>
    <property type="match status" value="1"/>
</dbReference>
<evidence type="ECO:0000256" key="2">
    <source>
        <dbReference type="ARBA" id="ARBA00023268"/>
    </source>
</evidence>
<evidence type="ECO:0000259" key="3">
    <source>
        <dbReference type="SMART" id="SM00827"/>
    </source>
</evidence>
<dbReference type="InterPro" id="IPR014043">
    <property type="entry name" value="Acyl_transferase_dom"/>
</dbReference>
<dbReference type="Pfam" id="PF00698">
    <property type="entry name" value="Acyl_transf_1"/>
    <property type="match status" value="1"/>
</dbReference>
<comment type="caution">
    <text evidence="4">The sequence shown here is derived from an EMBL/GenBank/DDBJ whole genome shotgun (WGS) entry which is preliminary data.</text>
</comment>
<dbReference type="InterPro" id="IPR016035">
    <property type="entry name" value="Acyl_Trfase/lysoPLipase"/>
</dbReference>
<dbReference type="RefSeq" id="WP_232648704.1">
    <property type="nucleotide sequence ID" value="NZ_JAJSBI010000005.1"/>
</dbReference>
<dbReference type="PANTHER" id="PTHR43775:SF51">
    <property type="entry name" value="INACTIVE PHENOLPHTHIOCEROL SYNTHESIS POLYKETIDE SYNTHASE TYPE I PKS1-RELATED"/>
    <property type="match status" value="1"/>
</dbReference>
<gene>
    <name evidence="4" type="ORF">LJ657_12985</name>
</gene>
<keyword evidence="5" id="KW-1185">Reference proteome</keyword>
<dbReference type="AlphaFoldDB" id="A0A9Q3VPC7"/>
<keyword evidence="2" id="KW-0511">Multifunctional enzyme</keyword>
<dbReference type="Proteomes" id="UP001108029">
    <property type="component" value="Unassembled WGS sequence"/>
</dbReference>
<dbReference type="SMART" id="SM00827">
    <property type="entry name" value="PKS_AT"/>
    <property type="match status" value="1"/>
</dbReference>
<accession>A0A9Q3VPC7</accession>
<keyword evidence="4" id="KW-0012">Acyltransferase</keyword>
<name>A0A9Q3VPC7_9ACTN</name>
<sequence length="186" mass="19649">MFSPPDACRAVGTLARLADALPKSGGMAAVEVAPEEPRLGEGAAIAAVNGPRAVAVSRHRETVAEVCAEWAGRGRRTHVLRLDVAPHSPLFDPLLDDDRRTLAALDLRPPRLPLISDTTAEPVGAEAASPGFWVRAMRAPVRFADAVARMHRDGVTAYLELGPVEVLTGMLDGCLSSGADRRSCSP</sequence>
<evidence type="ECO:0000256" key="1">
    <source>
        <dbReference type="ARBA" id="ARBA00022679"/>
    </source>
</evidence>
<dbReference type="InterPro" id="IPR050091">
    <property type="entry name" value="PKS_NRPS_Biosynth_Enz"/>
</dbReference>
<reference evidence="4" key="1">
    <citation type="submission" date="2021-12" db="EMBL/GenBank/DDBJ databases">
        <authorList>
            <person name="Lee J.-H."/>
            <person name="Kim S.-B."/>
        </authorList>
    </citation>
    <scope>NUCLEOTIDE SEQUENCE</scope>
    <source>
        <strain evidence="4">NR30</strain>
    </source>
</reference>
<protein>
    <submittedName>
        <fullName evidence="4">Acyltransferase domain-containing protein</fullName>
    </submittedName>
</protein>